<name>S6AJE9_METRE</name>
<evidence type="ECO:0000256" key="5">
    <source>
        <dbReference type="ARBA" id="ARBA00023002"/>
    </source>
</evidence>
<feature type="domain" description="Acyl-CoA dehydrogenase/oxidase N-terminal" evidence="7">
    <location>
        <begin position="7"/>
        <end position="107"/>
    </location>
</feature>
<dbReference type="PANTHER" id="PTHR43884">
    <property type="entry name" value="ACYL-COA DEHYDROGENASE"/>
    <property type="match status" value="1"/>
</dbReference>
<dbReference type="InterPro" id="IPR036250">
    <property type="entry name" value="AcylCo_DH-like_C"/>
</dbReference>
<dbReference type="GO" id="GO:0003995">
    <property type="term" value="F:acyl-CoA dehydrogenase activity"/>
    <property type="evidence" value="ECO:0007669"/>
    <property type="project" value="TreeGrafter"/>
</dbReference>
<evidence type="ECO:0000256" key="4">
    <source>
        <dbReference type="ARBA" id="ARBA00022827"/>
    </source>
</evidence>
<dbReference type="KEGG" id="pre:PCA10_28580"/>
<dbReference type="eggNOG" id="COG1960">
    <property type="taxonomic scope" value="Bacteria"/>
</dbReference>
<dbReference type="STRING" id="1245471.PCA10_28580"/>
<dbReference type="SUPFAM" id="SSF47203">
    <property type="entry name" value="Acyl-CoA dehydrogenase C-terminal domain-like"/>
    <property type="match status" value="1"/>
</dbReference>
<keyword evidence="9" id="KW-1185">Reference proteome</keyword>
<dbReference type="PATRIC" id="fig|1245471.3.peg.2894"/>
<evidence type="ECO:0000256" key="1">
    <source>
        <dbReference type="ARBA" id="ARBA00001974"/>
    </source>
</evidence>
<evidence type="ECO:0000259" key="6">
    <source>
        <dbReference type="Pfam" id="PF00441"/>
    </source>
</evidence>
<dbReference type="GO" id="GO:0050660">
    <property type="term" value="F:flavin adenine dinucleotide binding"/>
    <property type="evidence" value="ECO:0007669"/>
    <property type="project" value="InterPro"/>
</dbReference>
<keyword evidence="3" id="KW-0285">Flavoprotein</keyword>
<dbReference type="PANTHER" id="PTHR43884:SF20">
    <property type="entry name" value="ACYL-COA DEHYDROGENASE FADE28"/>
    <property type="match status" value="1"/>
</dbReference>
<dbReference type="Gene3D" id="1.20.140.10">
    <property type="entry name" value="Butyryl-CoA Dehydrogenase, subunit A, domain 3"/>
    <property type="match status" value="1"/>
</dbReference>
<accession>S6AJE9</accession>
<dbReference type="SUPFAM" id="SSF56645">
    <property type="entry name" value="Acyl-CoA dehydrogenase NM domain-like"/>
    <property type="match status" value="1"/>
</dbReference>
<reference evidence="8 9" key="1">
    <citation type="journal article" date="2013" name="Genome Announc.">
        <title>Complete Genome Sequence of the Carbazole Degrader Pseudomonas resinovorans Strain CA10 (NBRC 106553).</title>
        <authorList>
            <person name="Shintani M."/>
            <person name="Hosoyama A."/>
            <person name="Ohji S."/>
            <person name="Tsuchikane K."/>
            <person name="Takarada H."/>
            <person name="Yamazoe A."/>
            <person name="Fujita N."/>
            <person name="Nojiri H."/>
        </authorList>
    </citation>
    <scope>NUCLEOTIDE SEQUENCE [LARGE SCALE GENOMIC DNA]</scope>
    <source>
        <strain evidence="8 9">NBRC 106553</strain>
    </source>
</reference>
<protein>
    <submittedName>
        <fullName evidence="8">Putative acyl-CoA dehydrogenase</fullName>
        <ecNumber evidence="8">1.3.99.-</ecNumber>
    </submittedName>
</protein>
<evidence type="ECO:0000256" key="2">
    <source>
        <dbReference type="ARBA" id="ARBA00009347"/>
    </source>
</evidence>
<gene>
    <name evidence="8" type="ORF">PCA10_28580</name>
</gene>
<evidence type="ECO:0000313" key="9">
    <source>
        <dbReference type="Proteomes" id="UP000015503"/>
    </source>
</evidence>
<keyword evidence="5 8" id="KW-0560">Oxidoreductase</keyword>
<comment type="cofactor">
    <cofactor evidence="1">
        <name>FAD</name>
        <dbReference type="ChEBI" id="CHEBI:57692"/>
    </cofactor>
</comment>
<feature type="domain" description="Acyl-CoA dehydrogenase/oxidase C-terminal" evidence="6">
    <location>
        <begin position="221"/>
        <end position="352"/>
    </location>
</feature>
<dbReference type="Gene3D" id="2.40.110.10">
    <property type="entry name" value="Butyryl-CoA Dehydrogenase, subunit A, domain 2"/>
    <property type="match status" value="1"/>
</dbReference>
<dbReference type="CDD" id="cd00567">
    <property type="entry name" value="ACAD"/>
    <property type="match status" value="1"/>
</dbReference>
<sequence length="368" mass="39258">MQADHAEDLASIREQARRLLQDQATPEHLKSLLNEPGSFDRVLWHHAVEQGWPSVAIPESAGGLGLGWSGLAVICEELGRLTGSLPLIGNTLAAHALIHAGSDEHQALIDSLTSGDAIATLALADPSESGLCGSSSAQVRNGRINGEKALAAFAAVADIALVQAGNERGNGLYLVRLDQPGVQRRLVEGFDNSRATALLQFIQAEVTPLGGAELLGEIGNLAALATAFEQIGGTQACLDMACDYARERRAFGQPIGGFQGIKHKLAEIYCLLEIARGCASDALDAWEQQQPTRRQLTSSARIAAIRAYNLAAQENLHVHGGMGVTWEAMPHHFYRRSRSLALELGSLAYWRERLLADLGLESATALVG</sequence>
<dbReference type="Proteomes" id="UP000015503">
    <property type="component" value="Chromosome"/>
</dbReference>
<dbReference type="Pfam" id="PF00441">
    <property type="entry name" value="Acyl-CoA_dh_1"/>
    <property type="match status" value="1"/>
</dbReference>
<evidence type="ECO:0000259" key="7">
    <source>
        <dbReference type="Pfam" id="PF02771"/>
    </source>
</evidence>
<keyword evidence="4" id="KW-0274">FAD</keyword>
<dbReference type="InterPro" id="IPR037069">
    <property type="entry name" value="AcylCoA_DH/ox_N_sf"/>
</dbReference>
<dbReference type="EC" id="1.3.99.-" evidence="8"/>
<dbReference type="Pfam" id="PF02771">
    <property type="entry name" value="Acyl-CoA_dh_N"/>
    <property type="match status" value="1"/>
</dbReference>
<dbReference type="EMBL" id="AP013068">
    <property type="protein sequence ID" value="BAN48590.1"/>
    <property type="molecule type" value="Genomic_DNA"/>
</dbReference>
<evidence type="ECO:0000256" key="3">
    <source>
        <dbReference type="ARBA" id="ARBA00022630"/>
    </source>
</evidence>
<dbReference type="InterPro" id="IPR009075">
    <property type="entry name" value="AcylCo_DH/oxidase_C"/>
</dbReference>
<dbReference type="HOGENOM" id="CLU_018204_5_1_6"/>
<proteinExistence type="inferred from homology"/>
<evidence type="ECO:0000313" key="8">
    <source>
        <dbReference type="EMBL" id="BAN48590.1"/>
    </source>
</evidence>
<dbReference type="AlphaFoldDB" id="S6AJE9"/>
<organism evidence="8 9">
    <name type="scientific">Metapseudomonas resinovorans NBRC 106553</name>
    <dbReference type="NCBI Taxonomy" id="1245471"/>
    <lineage>
        <taxon>Bacteria</taxon>
        <taxon>Pseudomonadati</taxon>
        <taxon>Pseudomonadota</taxon>
        <taxon>Gammaproteobacteria</taxon>
        <taxon>Pseudomonadales</taxon>
        <taxon>Pseudomonadaceae</taxon>
        <taxon>Metapseudomonas</taxon>
    </lineage>
</organism>
<comment type="similarity">
    <text evidence="2">Belongs to the acyl-CoA dehydrogenase family.</text>
</comment>
<dbReference type="InterPro" id="IPR009100">
    <property type="entry name" value="AcylCoA_DH/oxidase_NM_dom_sf"/>
</dbReference>
<dbReference type="Gene3D" id="1.10.540.10">
    <property type="entry name" value="Acyl-CoA dehydrogenase/oxidase, N-terminal domain"/>
    <property type="match status" value="1"/>
</dbReference>
<dbReference type="RefSeq" id="WP_016492782.1">
    <property type="nucleotide sequence ID" value="NC_021499.1"/>
</dbReference>
<dbReference type="InterPro" id="IPR013786">
    <property type="entry name" value="AcylCoA_DH/ox_N"/>
</dbReference>
<dbReference type="InterPro" id="IPR046373">
    <property type="entry name" value="Acyl-CoA_Oxase/DH_mid-dom_sf"/>
</dbReference>
<dbReference type="OrthoDB" id="7053515at2"/>